<sequence>MVKSITSIPRLCSRRPPPVHKTAVASLLVLLTGEFSSTSVIVSSSIFVSVVSSSLCFVELPSSRLSRKVRLALWKTVRKRNYKSFSAPEIYTLSAARGSPPPLPTNRRQLLANALFYLVQFSPT</sequence>
<comment type="caution">
    <text evidence="1">The sequence shown here is derived from an EMBL/GenBank/DDBJ whole genome shotgun (WGS) entry which is preliminary data.</text>
</comment>
<protein>
    <submittedName>
        <fullName evidence="1">Uncharacterized protein</fullName>
    </submittedName>
</protein>
<accession>A0A834XA87</accession>
<organism evidence="1 2">
    <name type="scientific">Senna tora</name>
    <dbReference type="NCBI Taxonomy" id="362788"/>
    <lineage>
        <taxon>Eukaryota</taxon>
        <taxon>Viridiplantae</taxon>
        <taxon>Streptophyta</taxon>
        <taxon>Embryophyta</taxon>
        <taxon>Tracheophyta</taxon>
        <taxon>Spermatophyta</taxon>
        <taxon>Magnoliopsida</taxon>
        <taxon>eudicotyledons</taxon>
        <taxon>Gunneridae</taxon>
        <taxon>Pentapetalae</taxon>
        <taxon>rosids</taxon>
        <taxon>fabids</taxon>
        <taxon>Fabales</taxon>
        <taxon>Fabaceae</taxon>
        <taxon>Caesalpinioideae</taxon>
        <taxon>Cassia clade</taxon>
        <taxon>Senna</taxon>
    </lineage>
</organism>
<dbReference type="Proteomes" id="UP000634136">
    <property type="component" value="Unassembled WGS sequence"/>
</dbReference>
<evidence type="ECO:0000313" key="1">
    <source>
        <dbReference type="EMBL" id="KAF7840950.1"/>
    </source>
</evidence>
<dbReference type="AlphaFoldDB" id="A0A834XA87"/>
<proteinExistence type="predicted"/>
<dbReference type="EMBL" id="JAAIUW010000002">
    <property type="protein sequence ID" value="KAF7840950.1"/>
    <property type="molecule type" value="Genomic_DNA"/>
</dbReference>
<gene>
    <name evidence="1" type="ORF">G2W53_003248</name>
</gene>
<evidence type="ECO:0000313" key="2">
    <source>
        <dbReference type="Proteomes" id="UP000634136"/>
    </source>
</evidence>
<name>A0A834XA87_9FABA</name>
<reference evidence="1" key="1">
    <citation type="submission" date="2020-09" db="EMBL/GenBank/DDBJ databases">
        <title>Genome-Enabled Discovery of Anthraquinone Biosynthesis in Senna tora.</title>
        <authorList>
            <person name="Kang S.-H."/>
            <person name="Pandey R.P."/>
            <person name="Lee C.-M."/>
            <person name="Sim J.-S."/>
            <person name="Jeong J.-T."/>
            <person name="Choi B.-S."/>
            <person name="Jung M."/>
            <person name="Ginzburg D."/>
            <person name="Zhao K."/>
            <person name="Won S.Y."/>
            <person name="Oh T.-J."/>
            <person name="Yu Y."/>
            <person name="Kim N.-H."/>
            <person name="Lee O.R."/>
            <person name="Lee T.-H."/>
            <person name="Bashyal P."/>
            <person name="Kim T.-S."/>
            <person name="Lee W.-H."/>
            <person name="Kawkins C."/>
            <person name="Kim C.-K."/>
            <person name="Kim J.S."/>
            <person name="Ahn B.O."/>
            <person name="Rhee S.Y."/>
            <person name="Sohng J.K."/>
        </authorList>
    </citation>
    <scope>NUCLEOTIDE SEQUENCE</scope>
    <source>
        <tissue evidence="1">Leaf</tissue>
    </source>
</reference>
<keyword evidence="2" id="KW-1185">Reference proteome</keyword>